<protein>
    <submittedName>
        <fullName evidence="3">Uncharacterized protein</fullName>
    </submittedName>
</protein>
<feature type="transmembrane region" description="Helical" evidence="2">
    <location>
        <begin position="89"/>
        <end position="110"/>
    </location>
</feature>
<evidence type="ECO:0000313" key="4">
    <source>
        <dbReference type="Proteomes" id="UP000662939"/>
    </source>
</evidence>
<proteinExistence type="predicted"/>
<keyword evidence="2" id="KW-0812">Transmembrane</keyword>
<feature type="compositionally biased region" description="Low complexity" evidence="1">
    <location>
        <begin position="278"/>
        <end position="287"/>
    </location>
</feature>
<feature type="transmembrane region" description="Helical" evidence="2">
    <location>
        <begin position="116"/>
        <end position="136"/>
    </location>
</feature>
<sequence>MAYPQPPQPRPGPAQPPASHPQPGAAPVASGHDPATVPLRASQLSGRPQTAMPIAPAIAPKRSQPPQYAVPIPDKVGHKKSGTMKAAQILLWLLVGICLVNAALPSLLLGEFTPRISAIVAASGAVLLAAGTYCVVAKRMNALRLATVGLLAVLMAASIVGFILGMAEGTLSFLEALAIFGQLGLMATTAGALLSSGAVRWTNPGKDPRRSRKPFPANPGQPSPSMPPTAQRSGQQPAPPARTMVPTQQQLPPGSTHPAMGHRPMSAPAGNPQPPQAAPHQAPWVPK</sequence>
<feature type="region of interest" description="Disordered" evidence="1">
    <location>
        <begin position="201"/>
        <end position="287"/>
    </location>
</feature>
<feature type="compositionally biased region" description="Pro residues" evidence="1">
    <location>
        <begin position="1"/>
        <end position="20"/>
    </location>
</feature>
<reference evidence="3" key="1">
    <citation type="submission" date="2021-02" db="EMBL/GenBank/DDBJ databases">
        <title>Natronoglycomyces albus gen. nov., sp. nov, a haloalkaliphilic actinobacterium from a soda solonchak soil.</title>
        <authorList>
            <person name="Sorokin D.Y."/>
            <person name="Khijniak T.V."/>
            <person name="Zakharycheva A.P."/>
            <person name="Boueva O.V."/>
            <person name="Ariskina E.V."/>
            <person name="Hahnke R.L."/>
            <person name="Bunk B."/>
            <person name="Sproer C."/>
            <person name="Schumann P."/>
            <person name="Evtushenko L.I."/>
            <person name="Kublanov I.V."/>
        </authorList>
    </citation>
    <scope>NUCLEOTIDE SEQUENCE</scope>
    <source>
        <strain evidence="3">DSM 106290</strain>
    </source>
</reference>
<accession>A0A895XP01</accession>
<keyword evidence="2" id="KW-0472">Membrane</keyword>
<evidence type="ECO:0000256" key="1">
    <source>
        <dbReference type="SAM" id="MobiDB-lite"/>
    </source>
</evidence>
<feature type="transmembrane region" description="Helical" evidence="2">
    <location>
        <begin position="179"/>
        <end position="202"/>
    </location>
</feature>
<dbReference type="EMBL" id="CP070496">
    <property type="protein sequence ID" value="QSB04020.1"/>
    <property type="molecule type" value="Genomic_DNA"/>
</dbReference>
<name>A0A895XP01_9ACTN</name>
<feature type="transmembrane region" description="Helical" evidence="2">
    <location>
        <begin position="148"/>
        <end position="167"/>
    </location>
</feature>
<dbReference type="RefSeq" id="WP_213170018.1">
    <property type="nucleotide sequence ID" value="NZ_CP070496.1"/>
</dbReference>
<keyword evidence="2" id="KW-1133">Transmembrane helix</keyword>
<feature type="region of interest" description="Disordered" evidence="1">
    <location>
        <begin position="1"/>
        <end position="48"/>
    </location>
</feature>
<keyword evidence="4" id="KW-1185">Reference proteome</keyword>
<evidence type="ECO:0000256" key="2">
    <source>
        <dbReference type="SAM" id="Phobius"/>
    </source>
</evidence>
<feature type="compositionally biased region" description="Pro residues" evidence="1">
    <location>
        <begin position="216"/>
        <end position="227"/>
    </location>
</feature>
<dbReference type="KEGG" id="nav:JQS30_09305"/>
<organism evidence="3 4">
    <name type="scientific">Natronoglycomyces albus</name>
    <dbReference type="NCBI Taxonomy" id="2811108"/>
    <lineage>
        <taxon>Bacteria</taxon>
        <taxon>Bacillati</taxon>
        <taxon>Actinomycetota</taxon>
        <taxon>Actinomycetes</taxon>
        <taxon>Glycomycetales</taxon>
        <taxon>Glycomycetaceae</taxon>
        <taxon>Natronoglycomyces</taxon>
    </lineage>
</organism>
<dbReference type="AlphaFoldDB" id="A0A895XP01"/>
<gene>
    <name evidence="3" type="ORF">JQS30_09305</name>
</gene>
<dbReference type="Proteomes" id="UP000662939">
    <property type="component" value="Chromosome"/>
</dbReference>
<evidence type="ECO:0000313" key="3">
    <source>
        <dbReference type="EMBL" id="QSB04020.1"/>
    </source>
</evidence>